<protein>
    <recommendedName>
        <fullName evidence="3">Metal-binding protein</fullName>
    </recommendedName>
</protein>
<dbReference type="KEGG" id="mthd:A3224_08080"/>
<keyword evidence="2" id="KW-1185">Reference proteome</keyword>
<dbReference type="OrthoDB" id="14727at2"/>
<name>A0A143HLG1_MICTH</name>
<dbReference type="STRING" id="252514.A3224_08080"/>
<reference evidence="2" key="1">
    <citation type="submission" date="2016-03" db="EMBL/GenBank/DDBJ databases">
        <authorList>
            <person name="Lee Y.-S."/>
            <person name="Choi Y.-L."/>
        </authorList>
    </citation>
    <scope>NUCLEOTIDE SEQUENCE [LARGE SCALE GENOMIC DNA]</scope>
    <source>
        <strain evidence="2">DAU221</strain>
    </source>
</reference>
<organism evidence="1 2">
    <name type="scientific">Microbulbifer thermotolerans</name>
    <dbReference type="NCBI Taxonomy" id="252514"/>
    <lineage>
        <taxon>Bacteria</taxon>
        <taxon>Pseudomonadati</taxon>
        <taxon>Pseudomonadota</taxon>
        <taxon>Gammaproteobacteria</taxon>
        <taxon>Cellvibrionales</taxon>
        <taxon>Microbulbiferaceae</taxon>
        <taxon>Microbulbifer</taxon>
    </lineage>
</organism>
<dbReference type="AlphaFoldDB" id="A0A143HLG1"/>
<dbReference type="Proteomes" id="UP000076077">
    <property type="component" value="Chromosome"/>
</dbReference>
<evidence type="ECO:0008006" key="3">
    <source>
        <dbReference type="Google" id="ProtNLM"/>
    </source>
</evidence>
<dbReference type="RefSeq" id="WP_067153280.1">
    <property type="nucleotide sequence ID" value="NZ_JAPHQE010000002.1"/>
</dbReference>
<proteinExistence type="predicted"/>
<accession>A0A143HLG1</accession>
<gene>
    <name evidence="1" type="ORF">A3224_08080</name>
</gene>
<evidence type="ECO:0000313" key="2">
    <source>
        <dbReference type="Proteomes" id="UP000076077"/>
    </source>
</evidence>
<dbReference type="Pfam" id="PF04214">
    <property type="entry name" value="DUF411"/>
    <property type="match status" value="1"/>
</dbReference>
<sequence>MRRSIDVLIGLSFLTVLYAGTFALAADFEATKRPPDMVVYKHPLCFCCKKWIRYLEEKGLDVQPISRMDMRGIKGHWHLPPGMTSCHTAVWRQQYVFEGHVPARYIRRFLLDPPPGALGLAVPGMPVGSPGMYDGKTFEPYTIYLLLRDGDYRYYTRVEAPE</sequence>
<dbReference type="EMBL" id="CP014864">
    <property type="protein sequence ID" value="AMX02549.1"/>
    <property type="molecule type" value="Genomic_DNA"/>
</dbReference>
<evidence type="ECO:0000313" key="1">
    <source>
        <dbReference type="EMBL" id="AMX02549.1"/>
    </source>
</evidence>
<dbReference type="InterPro" id="IPR007332">
    <property type="entry name" value="DUF411"/>
</dbReference>